<dbReference type="Proteomes" id="UP000234681">
    <property type="component" value="Chromosome 6"/>
</dbReference>
<reference evidence="3" key="1">
    <citation type="submission" date="2005-09" db="EMBL/GenBank/DDBJ databases">
        <authorList>
            <person name="Mural R.J."/>
            <person name="Li P.W."/>
            <person name="Adams M.D."/>
            <person name="Amanatides P.G."/>
            <person name="Baden-Tillson H."/>
            <person name="Barnstead M."/>
            <person name="Chin S.H."/>
            <person name="Dew I."/>
            <person name="Evans C.A."/>
            <person name="Ferriera S."/>
            <person name="Flanigan M."/>
            <person name="Fosler C."/>
            <person name="Glodek A."/>
            <person name="Gu Z."/>
            <person name="Holt R.A."/>
            <person name="Jennings D."/>
            <person name="Kraft C.L."/>
            <person name="Lu F."/>
            <person name="Nguyen T."/>
            <person name="Nusskern D.R."/>
            <person name="Pfannkoch C.M."/>
            <person name="Sitter C."/>
            <person name="Sutton G.G."/>
            <person name="Venter J.C."/>
            <person name="Wang Z."/>
            <person name="Woodage T."/>
            <person name="Zheng X.H."/>
            <person name="Zhong F."/>
        </authorList>
    </citation>
    <scope>NUCLEOTIDE SEQUENCE [LARGE SCALE GENOMIC DNA]</scope>
    <source>
        <strain>BN</strain>
        <strain evidence="3">Sprague-Dawley</strain>
    </source>
</reference>
<evidence type="ECO:0000256" key="1">
    <source>
        <dbReference type="ARBA" id="ARBA00022801"/>
    </source>
</evidence>
<name>A6HAL3_RAT</name>
<dbReference type="Pfam" id="PF10230">
    <property type="entry name" value="LIDHydrolase"/>
    <property type="match status" value="1"/>
</dbReference>
<dbReference type="PANTHER" id="PTHR13390:SF0">
    <property type="entry name" value="LIPID DROPLET-ASSOCIATED HYDROLASE"/>
    <property type="match status" value="1"/>
</dbReference>
<keyword evidence="1" id="KW-0378">Hydrolase</keyword>
<dbReference type="GO" id="GO:0005811">
    <property type="term" value="C:lipid droplet"/>
    <property type="evidence" value="ECO:0007669"/>
    <property type="project" value="InterPro"/>
</dbReference>
<accession>A6HAL3</accession>
<dbReference type="GO" id="GO:0016298">
    <property type="term" value="F:lipase activity"/>
    <property type="evidence" value="ECO:0007669"/>
    <property type="project" value="InterPro"/>
</dbReference>
<dbReference type="GO" id="GO:0019915">
    <property type="term" value="P:lipid storage"/>
    <property type="evidence" value="ECO:0007669"/>
    <property type="project" value="InterPro"/>
</dbReference>
<organism evidence="2 3">
    <name type="scientific">Rattus norvegicus</name>
    <name type="common">Rat</name>
    <dbReference type="NCBI Taxonomy" id="10116"/>
    <lineage>
        <taxon>Eukaryota</taxon>
        <taxon>Metazoa</taxon>
        <taxon>Chordata</taxon>
        <taxon>Craniata</taxon>
        <taxon>Vertebrata</taxon>
        <taxon>Euteleostomi</taxon>
        <taxon>Mammalia</taxon>
        <taxon>Eutheria</taxon>
        <taxon>Euarchontoglires</taxon>
        <taxon>Glires</taxon>
        <taxon>Rodentia</taxon>
        <taxon>Myomorpha</taxon>
        <taxon>Muroidea</taxon>
        <taxon>Muridae</taxon>
        <taxon>Murinae</taxon>
        <taxon>Rattus</taxon>
    </lineage>
</organism>
<evidence type="ECO:0000313" key="2">
    <source>
        <dbReference type="EMBL" id="EDM03068.1"/>
    </source>
</evidence>
<dbReference type="EMBL" id="CH473947">
    <property type="protein sequence ID" value="EDM03068.1"/>
    <property type="molecule type" value="Genomic_DNA"/>
</dbReference>
<protein>
    <submittedName>
        <fullName evidence="2">Uncharacterized protein RGD1311648</fullName>
    </submittedName>
</protein>
<evidence type="ECO:0000313" key="3">
    <source>
        <dbReference type="Proteomes" id="UP000234681"/>
    </source>
</evidence>
<dbReference type="PANTHER" id="PTHR13390">
    <property type="entry name" value="LIPASE"/>
    <property type="match status" value="1"/>
</dbReference>
<proteinExistence type="predicted"/>
<dbReference type="InterPro" id="IPR019363">
    <property type="entry name" value="LDAH"/>
</dbReference>
<sequence>MASEVEDGVPVHEEFFLCGGVETQIIKCGPWTNLFDKQGVSKPKHLIFVIPGNPGLSPFYVPFAKALYSLVKGHFPVWIISHAGFCLTPKDKKILTAPQGRPHLSAVSNYRANVRIAQRQVCHSIFVPVSIYALCCQLLNF</sequence>
<dbReference type="AlphaFoldDB" id="A6HAL3"/>
<gene>
    <name evidence="2" type="primary">RGD1311648</name>
    <name evidence="2" type="ORF">rCG_61813</name>
</gene>